<gene>
    <name evidence="4" type="ORF">A9200_16250</name>
</gene>
<name>A0A1B7ZBY4_9FLAO</name>
<dbReference type="FunFam" id="3.80.10.10:FF:001164">
    <property type="entry name" value="GH01279p"/>
    <property type="match status" value="1"/>
</dbReference>
<dbReference type="Proteomes" id="UP000092164">
    <property type="component" value="Unassembled WGS sequence"/>
</dbReference>
<dbReference type="InterPro" id="IPR052595">
    <property type="entry name" value="LRRC69/RLP"/>
</dbReference>
<dbReference type="KEGG" id="mart:BTR34_01045"/>
<dbReference type="SMART" id="SM00364">
    <property type="entry name" value="LRR_BAC"/>
    <property type="match status" value="9"/>
</dbReference>
<keyword evidence="2" id="KW-0677">Repeat</keyword>
<dbReference type="SUPFAM" id="SSF52075">
    <property type="entry name" value="Outer arm dynein light chain 1"/>
    <property type="match status" value="1"/>
</dbReference>
<dbReference type="EMBL" id="LZFP01000008">
    <property type="protein sequence ID" value="OBR40427.1"/>
    <property type="molecule type" value="Genomic_DNA"/>
</dbReference>
<organism evidence="4 5">
    <name type="scientific">Maribacter hydrothermalis</name>
    <dbReference type="NCBI Taxonomy" id="1836467"/>
    <lineage>
        <taxon>Bacteria</taxon>
        <taxon>Pseudomonadati</taxon>
        <taxon>Bacteroidota</taxon>
        <taxon>Flavobacteriia</taxon>
        <taxon>Flavobacteriales</taxon>
        <taxon>Flavobacteriaceae</taxon>
        <taxon>Maribacter</taxon>
    </lineage>
</organism>
<accession>A0A1B7ZBY4</accession>
<protein>
    <recommendedName>
        <fullName evidence="3">Disease resistance R13L4/SHOC-2-like LRR domain-containing protein</fullName>
    </recommendedName>
</protein>
<dbReference type="PROSITE" id="PS51450">
    <property type="entry name" value="LRR"/>
    <property type="match status" value="4"/>
</dbReference>
<dbReference type="SUPFAM" id="SSF52058">
    <property type="entry name" value="L domain-like"/>
    <property type="match status" value="1"/>
</dbReference>
<dbReference type="InterPro" id="IPR003591">
    <property type="entry name" value="Leu-rich_rpt_typical-subtyp"/>
</dbReference>
<dbReference type="SMART" id="SM00369">
    <property type="entry name" value="LRR_TYP"/>
    <property type="match status" value="9"/>
</dbReference>
<dbReference type="InterPro" id="IPR055414">
    <property type="entry name" value="LRR_R13L4/SHOC2-like"/>
</dbReference>
<evidence type="ECO:0000313" key="4">
    <source>
        <dbReference type="EMBL" id="OBR40427.1"/>
    </source>
</evidence>
<keyword evidence="1" id="KW-0433">Leucine-rich repeat</keyword>
<dbReference type="SMART" id="SM00365">
    <property type="entry name" value="LRR_SD22"/>
    <property type="match status" value="7"/>
</dbReference>
<dbReference type="AlphaFoldDB" id="A0A1B7ZBY4"/>
<dbReference type="STRING" id="1836467.BTR34_01045"/>
<feature type="domain" description="Disease resistance R13L4/SHOC-2-like LRR" evidence="3">
    <location>
        <begin position="180"/>
        <end position="267"/>
    </location>
</feature>
<evidence type="ECO:0000313" key="5">
    <source>
        <dbReference type="Proteomes" id="UP000092164"/>
    </source>
</evidence>
<dbReference type="Pfam" id="PF23598">
    <property type="entry name" value="LRR_14"/>
    <property type="match status" value="2"/>
</dbReference>
<keyword evidence="5" id="KW-1185">Reference proteome</keyword>
<dbReference type="Gene3D" id="2.60.40.2340">
    <property type="match status" value="1"/>
</dbReference>
<evidence type="ECO:0000259" key="3">
    <source>
        <dbReference type="Pfam" id="PF23598"/>
    </source>
</evidence>
<dbReference type="GO" id="GO:0009274">
    <property type="term" value="C:peptidoglycan-based cell wall"/>
    <property type="evidence" value="ECO:0007669"/>
    <property type="project" value="UniProtKB-ARBA"/>
</dbReference>
<dbReference type="Gene3D" id="3.80.10.10">
    <property type="entry name" value="Ribonuclease Inhibitor"/>
    <property type="match status" value="3"/>
</dbReference>
<reference evidence="5" key="1">
    <citation type="submission" date="2016-06" db="EMBL/GenBank/DDBJ databases">
        <authorList>
            <person name="Zhan P."/>
        </authorList>
    </citation>
    <scope>NUCLEOTIDE SEQUENCE [LARGE SCALE GENOMIC DNA]</scope>
    <source>
        <strain evidence="5">T28</strain>
    </source>
</reference>
<feature type="domain" description="Disease resistance R13L4/SHOC-2-like LRR" evidence="3">
    <location>
        <begin position="277"/>
        <end position="355"/>
    </location>
</feature>
<sequence>MLLFIMIGITSCSKKDDSVNKTIVTNTPEEELALSNEKQITSFVFLLTNNPIEVNIVATIDEENKTITAAFPPGTDITGLLPEVKISELAIVDRDTAQDFTEPLEYKVTAEDGSTAIYNVTITALLTQRQILQAILDANPQNTITWDLNATENLGDLDGVTLNTEDKIIELSVFNKTISTLPKEIGQLTNLRSLFIHANKLSALPSEIGQLAHLEVLNSAGNQLTEIPIEIGQLTNLTGLFLSRNELSELPSEIGQLTHLERLDLSSNQLSALPIELWHLNKLKFLNLGNNQLTSLPAEIGQLTNLENLEVINNQLTSIPAEIGELTNLKFLFFDRNQINILPPEIGRLTNLFTLGLFDNQLSSLIPEIGFLINLDALYIASNNITKLPTSICNLTVFHNVEVQSDITLVCETTSQKDTLISIYSANPGNTLGWGVENNPKVTFNDSGNPIILNMNNTNLIRIPDSISELKQLEEFSVNDNQLNSLPVSLSAIQSLKIIAAAANNLITVPSEFQLLSGLGLLLLTQNPINSIPLEVCNQQIANGGILTILTDPGEECD</sequence>
<dbReference type="InterPro" id="IPR001611">
    <property type="entry name" value="Leu-rich_rpt"/>
</dbReference>
<dbReference type="InterPro" id="IPR032675">
    <property type="entry name" value="LRR_dom_sf"/>
</dbReference>
<evidence type="ECO:0000256" key="2">
    <source>
        <dbReference type="ARBA" id="ARBA00022737"/>
    </source>
</evidence>
<evidence type="ECO:0000256" key="1">
    <source>
        <dbReference type="ARBA" id="ARBA00022614"/>
    </source>
</evidence>
<comment type="caution">
    <text evidence="4">The sequence shown here is derived from an EMBL/GenBank/DDBJ whole genome shotgun (WGS) entry which is preliminary data.</text>
</comment>
<dbReference type="PANTHER" id="PTHR48057:SF7">
    <property type="entry name" value="LEUCINE-RICH REPEAT SERINE_THREONINE-PROTEIN KINASE 1"/>
    <property type="match status" value="1"/>
</dbReference>
<dbReference type="PRINTS" id="PR00019">
    <property type="entry name" value="LEURICHRPT"/>
</dbReference>
<dbReference type="PANTHER" id="PTHR48057">
    <property type="entry name" value="LEUCINE-RICH REPEAT SERINE/THREONINE-PROTEIN KINASE 1"/>
    <property type="match status" value="1"/>
</dbReference>
<proteinExistence type="predicted"/>